<organism evidence="1 2">
    <name type="scientific">Treponema primitia (strain ATCC BAA-887 / DSM 12427 / ZAS-2)</name>
    <dbReference type="NCBI Taxonomy" id="545694"/>
    <lineage>
        <taxon>Bacteria</taxon>
        <taxon>Pseudomonadati</taxon>
        <taxon>Spirochaetota</taxon>
        <taxon>Spirochaetia</taxon>
        <taxon>Spirochaetales</taxon>
        <taxon>Treponemataceae</taxon>
        <taxon>Treponema</taxon>
    </lineage>
</organism>
<keyword evidence="2" id="KW-1185">Reference proteome</keyword>
<name>F5YMB8_TREPZ</name>
<dbReference type="HOGENOM" id="CLU_3206602_0_0_12"/>
<dbReference type="STRING" id="545694.TREPR_0211"/>
<dbReference type="KEGG" id="tpi:TREPR_0211"/>
<dbReference type="AlphaFoldDB" id="F5YMB8"/>
<accession>F5YMB8</accession>
<evidence type="ECO:0000313" key="2">
    <source>
        <dbReference type="Proteomes" id="UP000009223"/>
    </source>
</evidence>
<dbReference type="Proteomes" id="UP000009223">
    <property type="component" value="Chromosome"/>
</dbReference>
<dbReference type="EMBL" id="CP001843">
    <property type="protein sequence ID" value="AEF83761.1"/>
    <property type="molecule type" value="Genomic_DNA"/>
</dbReference>
<gene>
    <name evidence="1" type="ordered locus">TREPR_0211</name>
</gene>
<reference evidence="2" key="1">
    <citation type="submission" date="2009-12" db="EMBL/GenBank/DDBJ databases">
        <title>Complete sequence of Treponema primitia strain ZAS-2.</title>
        <authorList>
            <person name="Tetu S.G."/>
            <person name="Matson E."/>
            <person name="Ren Q."/>
            <person name="Seshadri R."/>
            <person name="Elbourne L."/>
            <person name="Hassan K.A."/>
            <person name="Durkin A."/>
            <person name="Radune D."/>
            <person name="Mohamoud Y."/>
            <person name="Shay R."/>
            <person name="Jin S."/>
            <person name="Zhang X."/>
            <person name="Lucey K."/>
            <person name="Ballor N.R."/>
            <person name="Ottesen E."/>
            <person name="Rosenthal R."/>
            <person name="Allen A."/>
            <person name="Leadbetter J.R."/>
            <person name="Paulsen I.T."/>
        </authorList>
    </citation>
    <scope>NUCLEOTIDE SEQUENCE [LARGE SCALE GENOMIC DNA]</scope>
    <source>
        <strain evidence="2">ATCC BAA-887 / DSM 12427 / ZAS-2</strain>
    </source>
</reference>
<dbReference type="RefSeq" id="WP_015706271.1">
    <property type="nucleotide sequence ID" value="NC_015578.1"/>
</dbReference>
<proteinExistence type="predicted"/>
<sequence>MDDIFCINRDDFIRKIRLFIGKNITNSGNSFRIFFVVFKLDPRPE</sequence>
<evidence type="ECO:0000313" key="1">
    <source>
        <dbReference type="EMBL" id="AEF83761.1"/>
    </source>
</evidence>
<protein>
    <submittedName>
        <fullName evidence="1">Uncharacterized protein</fullName>
    </submittedName>
</protein>
<reference evidence="1 2" key="2">
    <citation type="journal article" date="2011" name="ISME J.">
        <title>RNA-seq reveals cooperative metabolic interactions between two termite-gut spirochete species in co-culture.</title>
        <authorList>
            <person name="Rosenthal A.Z."/>
            <person name="Matson E.G."/>
            <person name="Eldar A."/>
            <person name="Leadbetter J.R."/>
        </authorList>
    </citation>
    <scope>NUCLEOTIDE SEQUENCE [LARGE SCALE GENOMIC DNA]</scope>
    <source>
        <strain evidence="2">ATCC BAA-887 / DSM 12427 / ZAS-2</strain>
    </source>
</reference>